<dbReference type="InterPro" id="IPR002611">
    <property type="entry name" value="IstB_ATP-bd"/>
</dbReference>
<proteinExistence type="predicted"/>
<dbReference type="Pfam" id="PF01695">
    <property type="entry name" value="IstB_IS21"/>
    <property type="match status" value="1"/>
</dbReference>
<evidence type="ECO:0000259" key="1">
    <source>
        <dbReference type="Pfam" id="PF01695"/>
    </source>
</evidence>
<dbReference type="EMBL" id="LAZR01022963">
    <property type="protein sequence ID" value="KKL80082.1"/>
    <property type="molecule type" value="Genomic_DNA"/>
</dbReference>
<comment type="caution">
    <text evidence="2">The sequence shown here is derived from an EMBL/GenBank/DDBJ whole genome shotgun (WGS) entry which is preliminary data.</text>
</comment>
<sequence length="225" mass="25286">MEKLSNDNPCEYCSGMGSVHPVVSGNIQYDQSIPCVCVKEELEENRKVTMLKSCKFPPIVSELTFENFDNFTEVQSAYIAAKNMADNPGDLAWLVLLGINGVGKTHLAVATCKAWVDAGIPARYSFVPLLLDELREGFNRDGDGSYQNRFDYYCRVPLLLLDDLGMESKTAWVQEKLETIVDFRLMNKLSLIITCNKSLDELSPRISSRLPRLNEKAHIINIDAD</sequence>
<gene>
    <name evidence="2" type="ORF">LCGC14_2008340</name>
</gene>
<name>A0A0F9HY43_9ZZZZ</name>
<feature type="non-terminal residue" evidence="2">
    <location>
        <position position="225"/>
    </location>
</feature>
<dbReference type="SUPFAM" id="SSF52540">
    <property type="entry name" value="P-loop containing nucleoside triphosphate hydrolases"/>
    <property type="match status" value="1"/>
</dbReference>
<dbReference type="GO" id="GO:0005524">
    <property type="term" value="F:ATP binding"/>
    <property type="evidence" value="ECO:0007669"/>
    <property type="project" value="InterPro"/>
</dbReference>
<dbReference type="InterPro" id="IPR027417">
    <property type="entry name" value="P-loop_NTPase"/>
</dbReference>
<protein>
    <recommendedName>
        <fullName evidence="1">IstB-like ATP-binding domain-containing protein</fullName>
    </recommendedName>
</protein>
<dbReference type="PANTHER" id="PTHR30050">
    <property type="entry name" value="CHROMOSOMAL REPLICATION INITIATOR PROTEIN DNAA"/>
    <property type="match status" value="1"/>
</dbReference>
<accession>A0A0F9HY43</accession>
<feature type="domain" description="IstB-like ATP-binding" evidence="1">
    <location>
        <begin position="44"/>
        <end position="205"/>
    </location>
</feature>
<dbReference type="CDD" id="cd00009">
    <property type="entry name" value="AAA"/>
    <property type="match status" value="1"/>
</dbReference>
<evidence type="ECO:0000313" key="2">
    <source>
        <dbReference type="EMBL" id="KKL80082.1"/>
    </source>
</evidence>
<organism evidence="2">
    <name type="scientific">marine sediment metagenome</name>
    <dbReference type="NCBI Taxonomy" id="412755"/>
    <lineage>
        <taxon>unclassified sequences</taxon>
        <taxon>metagenomes</taxon>
        <taxon>ecological metagenomes</taxon>
    </lineage>
</organism>
<dbReference type="GO" id="GO:0006260">
    <property type="term" value="P:DNA replication"/>
    <property type="evidence" value="ECO:0007669"/>
    <property type="project" value="TreeGrafter"/>
</dbReference>
<dbReference type="Gene3D" id="3.40.50.300">
    <property type="entry name" value="P-loop containing nucleotide triphosphate hydrolases"/>
    <property type="match status" value="1"/>
</dbReference>
<reference evidence="2" key="1">
    <citation type="journal article" date="2015" name="Nature">
        <title>Complex archaea that bridge the gap between prokaryotes and eukaryotes.</title>
        <authorList>
            <person name="Spang A."/>
            <person name="Saw J.H."/>
            <person name="Jorgensen S.L."/>
            <person name="Zaremba-Niedzwiedzka K."/>
            <person name="Martijn J."/>
            <person name="Lind A.E."/>
            <person name="van Eijk R."/>
            <person name="Schleper C."/>
            <person name="Guy L."/>
            <person name="Ettema T.J."/>
        </authorList>
    </citation>
    <scope>NUCLEOTIDE SEQUENCE</scope>
</reference>
<dbReference type="AlphaFoldDB" id="A0A0F9HY43"/>
<dbReference type="PANTHER" id="PTHR30050:SF4">
    <property type="entry name" value="ATP-BINDING PROTEIN RV3427C IN INSERTION SEQUENCE-RELATED"/>
    <property type="match status" value="1"/>
</dbReference>